<evidence type="ECO:0000313" key="3">
    <source>
        <dbReference type="Proteomes" id="UP000691718"/>
    </source>
</evidence>
<dbReference type="Proteomes" id="UP000691718">
    <property type="component" value="Unassembled WGS sequence"/>
</dbReference>
<dbReference type="InterPro" id="IPR032135">
    <property type="entry name" value="DUF4817"/>
</dbReference>
<evidence type="ECO:0000259" key="1">
    <source>
        <dbReference type="Pfam" id="PF16087"/>
    </source>
</evidence>
<comment type="caution">
    <text evidence="2">The sequence shown here is derived from an EMBL/GenBank/DDBJ whole genome shotgun (WGS) entry which is preliminary data.</text>
</comment>
<accession>A0A8S3XZC7</accession>
<evidence type="ECO:0000313" key="2">
    <source>
        <dbReference type="EMBL" id="CAG5047060.1"/>
    </source>
</evidence>
<name>A0A8S3XZC7_PARAO</name>
<organism evidence="2 3">
    <name type="scientific">Parnassius apollo</name>
    <name type="common">Apollo butterfly</name>
    <name type="synonym">Papilio apollo</name>
    <dbReference type="NCBI Taxonomy" id="110799"/>
    <lineage>
        <taxon>Eukaryota</taxon>
        <taxon>Metazoa</taxon>
        <taxon>Ecdysozoa</taxon>
        <taxon>Arthropoda</taxon>
        <taxon>Hexapoda</taxon>
        <taxon>Insecta</taxon>
        <taxon>Pterygota</taxon>
        <taxon>Neoptera</taxon>
        <taxon>Endopterygota</taxon>
        <taxon>Lepidoptera</taxon>
        <taxon>Glossata</taxon>
        <taxon>Ditrysia</taxon>
        <taxon>Papilionoidea</taxon>
        <taxon>Papilionidae</taxon>
        <taxon>Parnassiinae</taxon>
        <taxon>Parnassini</taxon>
        <taxon>Parnassius</taxon>
        <taxon>Parnassius</taxon>
    </lineage>
</organism>
<feature type="domain" description="DUF4817" evidence="1">
    <location>
        <begin position="5"/>
        <end position="61"/>
    </location>
</feature>
<dbReference type="AlphaFoldDB" id="A0A8S3XZC7"/>
<gene>
    <name evidence="2" type="ORF">PAPOLLO_LOCUS23745</name>
</gene>
<proteinExistence type="predicted"/>
<keyword evidence="3" id="KW-1185">Reference proteome</keyword>
<dbReference type="Pfam" id="PF16087">
    <property type="entry name" value="DUF4817"/>
    <property type="match status" value="1"/>
</dbReference>
<sequence>MSQFTGEQRAFAVQAFYENGHSYIIVRRMFRVKFNLRSIRQCPSTQLLKQWLKRFQETGSTLPMRRQGRSRTLRTEQAIQEVNRSVQKCGTHYAKTFGDFEDFAKQLKTNFETRFEASSL</sequence>
<dbReference type="OrthoDB" id="9971063at2759"/>
<dbReference type="EMBL" id="CAJQZP010001449">
    <property type="protein sequence ID" value="CAG5047060.1"/>
    <property type="molecule type" value="Genomic_DNA"/>
</dbReference>
<reference evidence="2" key="1">
    <citation type="submission" date="2021-04" db="EMBL/GenBank/DDBJ databases">
        <authorList>
            <person name="Tunstrom K."/>
        </authorList>
    </citation>
    <scope>NUCLEOTIDE SEQUENCE</scope>
</reference>
<protein>
    <submittedName>
        <fullName evidence="2">(apollo) hypothetical protein</fullName>
    </submittedName>
</protein>